<dbReference type="OrthoDB" id="9797643at2"/>
<evidence type="ECO:0000313" key="4">
    <source>
        <dbReference type="Proteomes" id="UP000029669"/>
    </source>
</evidence>
<gene>
    <name evidence="3" type="ORF">TKV_c15570</name>
</gene>
<dbReference type="eggNOG" id="COG3877">
    <property type="taxonomic scope" value="Bacteria"/>
</dbReference>
<accession>A0A097ASF8</accession>
<protein>
    <recommendedName>
        <fullName evidence="5">DUF2089 domain-containing protein</fullName>
    </recommendedName>
</protein>
<dbReference type="KEGG" id="tki:TKV_c15570"/>
<dbReference type="STRING" id="2325.TKV_c15570"/>
<dbReference type="Proteomes" id="UP000029669">
    <property type="component" value="Chromosome"/>
</dbReference>
<proteinExistence type="predicted"/>
<organism evidence="3 4">
    <name type="scientific">Thermoanaerobacter kivui</name>
    <name type="common">Acetogenium kivui</name>
    <dbReference type="NCBI Taxonomy" id="2325"/>
    <lineage>
        <taxon>Bacteria</taxon>
        <taxon>Bacillati</taxon>
        <taxon>Bacillota</taxon>
        <taxon>Clostridia</taxon>
        <taxon>Thermoanaerobacterales</taxon>
        <taxon>Thermoanaerobacteraceae</taxon>
        <taxon>Thermoanaerobacter</taxon>
    </lineage>
</organism>
<dbReference type="InterPro" id="IPR053957">
    <property type="entry name" value="DUF2089_Zn_ribbon"/>
</dbReference>
<dbReference type="AlphaFoldDB" id="A0A097ASF8"/>
<dbReference type="InterPro" id="IPR018658">
    <property type="entry name" value="DUF2089"/>
</dbReference>
<evidence type="ECO:0000259" key="2">
    <source>
        <dbReference type="Pfam" id="PF22747"/>
    </source>
</evidence>
<feature type="domain" description="DUF2089" evidence="2">
    <location>
        <begin position="8"/>
        <end position="39"/>
    </location>
</feature>
<evidence type="ECO:0000313" key="3">
    <source>
        <dbReference type="EMBL" id="AIS52722.1"/>
    </source>
</evidence>
<name>A0A097ASF8_THEKI</name>
<dbReference type="Pfam" id="PF09862">
    <property type="entry name" value="DUF2089"/>
    <property type="match status" value="1"/>
</dbReference>
<keyword evidence="4" id="KW-1185">Reference proteome</keyword>
<dbReference type="EMBL" id="CP009170">
    <property type="protein sequence ID" value="AIS52722.1"/>
    <property type="molecule type" value="Genomic_DNA"/>
</dbReference>
<feature type="domain" description="DUF2089" evidence="1">
    <location>
        <begin position="41"/>
        <end position="87"/>
    </location>
</feature>
<reference evidence="4" key="1">
    <citation type="journal article" date="2015" name="Genome Announc.">
        <title>Whole-Genome Sequences of 80 Environmental and Clinical Isolates of Burkholderia pseudomallei.</title>
        <authorList>
            <person name="Johnson S.L."/>
            <person name="Baker A.L."/>
            <person name="Chain P.S."/>
            <person name="Currie B.J."/>
            <person name="Daligault H.E."/>
            <person name="Davenport K.W."/>
            <person name="Davis C.B."/>
            <person name="Inglis T.J."/>
            <person name="Kaestli M."/>
            <person name="Koren S."/>
            <person name="Mayo M."/>
            <person name="Merritt A.J."/>
            <person name="Price E.P."/>
            <person name="Sarovich D.S."/>
            <person name="Warner J."/>
            <person name="Rosovitz M.J."/>
        </authorList>
    </citation>
    <scope>NUCLEOTIDE SEQUENCE [LARGE SCALE GENOMIC DNA]</scope>
    <source>
        <strain evidence="4">DSM 2030</strain>
    </source>
</reference>
<sequence length="119" mass="13612">MNEILGRCPVCGEKLAVTKLECPQCGTAIEGKFELCKFCYLSKEQRDFMELFIRTRGNIREMEKELGLSYPTIRNKLDNLIAALGYKVEETPKVDKKEVLKRLEKGGITVQEALKLLKE</sequence>
<dbReference type="RefSeq" id="WP_049685433.1">
    <property type="nucleotide sequence ID" value="NZ_CP009170.1"/>
</dbReference>
<evidence type="ECO:0000259" key="1">
    <source>
        <dbReference type="Pfam" id="PF09862"/>
    </source>
</evidence>
<evidence type="ECO:0008006" key="5">
    <source>
        <dbReference type="Google" id="ProtNLM"/>
    </source>
</evidence>
<dbReference type="HOGENOM" id="CLU_132137_0_0_9"/>
<dbReference type="Pfam" id="PF22747">
    <property type="entry name" value="Zn_ribbon_DUF2089"/>
    <property type="match status" value="1"/>
</dbReference>